<dbReference type="InterPro" id="IPR050109">
    <property type="entry name" value="HTH-type_TetR-like_transc_reg"/>
</dbReference>
<dbReference type="HOGENOM" id="CLU_069356_2_2_11"/>
<accession>A0A011ADD9</accession>
<feature type="domain" description="HTH tetR-type" evidence="5">
    <location>
        <begin position="22"/>
        <end position="82"/>
    </location>
</feature>
<dbReference type="PANTHER" id="PTHR30055">
    <property type="entry name" value="HTH-TYPE TRANSCRIPTIONAL REGULATOR RUTR"/>
    <property type="match status" value="1"/>
</dbReference>
<dbReference type="PATRIC" id="fig|927661.3.peg.1112"/>
<evidence type="ECO:0000256" key="1">
    <source>
        <dbReference type="ARBA" id="ARBA00023015"/>
    </source>
</evidence>
<comment type="caution">
    <text evidence="6">The sequence shown here is derived from an EMBL/GenBank/DDBJ whole genome shotgun (WGS) entry which is preliminary data.</text>
</comment>
<proteinExistence type="predicted"/>
<dbReference type="AlphaFoldDB" id="A0A011ADD9"/>
<keyword evidence="2 4" id="KW-0238">DNA-binding</keyword>
<dbReference type="GO" id="GO:0003700">
    <property type="term" value="F:DNA-binding transcription factor activity"/>
    <property type="evidence" value="ECO:0007669"/>
    <property type="project" value="TreeGrafter"/>
</dbReference>
<dbReference type="SUPFAM" id="SSF46689">
    <property type="entry name" value="Homeodomain-like"/>
    <property type="match status" value="1"/>
</dbReference>
<dbReference type="PANTHER" id="PTHR30055:SF238">
    <property type="entry name" value="MYCOFACTOCIN BIOSYNTHESIS TRANSCRIPTIONAL REGULATOR MFTR-RELATED"/>
    <property type="match status" value="1"/>
</dbReference>
<feature type="DNA-binding region" description="H-T-H motif" evidence="4">
    <location>
        <begin position="45"/>
        <end position="64"/>
    </location>
</feature>
<evidence type="ECO:0000313" key="7">
    <source>
        <dbReference type="Proteomes" id="UP000021053"/>
    </source>
</evidence>
<evidence type="ECO:0000256" key="4">
    <source>
        <dbReference type="PROSITE-ProRule" id="PRU00335"/>
    </source>
</evidence>
<protein>
    <submittedName>
        <fullName evidence="6">Transcriptional regulator</fullName>
    </submittedName>
</protein>
<name>A0A011ADD9_9ACTN</name>
<organism evidence="6 7">
    <name type="scientific">Cryptosporangium arvum DSM 44712</name>
    <dbReference type="NCBI Taxonomy" id="927661"/>
    <lineage>
        <taxon>Bacteria</taxon>
        <taxon>Bacillati</taxon>
        <taxon>Actinomycetota</taxon>
        <taxon>Actinomycetes</taxon>
        <taxon>Cryptosporangiales</taxon>
        <taxon>Cryptosporangiaceae</taxon>
        <taxon>Cryptosporangium</taxon>
    </lineage>
</organism>
<dbReference type="Pfam" id="PF00440">
    <property type="entry name" value="TetR_N"/>
    <property type="match status" value="1"/>
</dbReference>
<evidence type="ECO:0000259" key="5">
    <source>
        <dbReference type="PROSITE" id="PS50977"/>
    </source>
</evidence>
<dbReference type="InterPro" id="IPR001647">
    <property type="entry name" value="HTH_TetR"/>
</dbReference>
<evidence type="ECO:0000256" key="3">
    <source>
        <dbReference type="ARBA" id="ARBA00023163"/>
    </source>
</evidence>
<reference evidence="6 7" key="1">
    <citation type="submission" date="2013-07" db="EMBL/GenBank/DDBJ databases">
        <authorList>
            <consortium name="DOE Joint Genome Institute"/>
            <person name="Eisen J."/>
            <person name="Huntemann M."/>
            <person name="Han J."/>
            <person name="Chen A."/>
            <person name="Kyrpides N."/>
            <person name="Mavromatis K."/>
            <person name="Markowitz V."/>
            <person name="Palaniappan K."/>
            <person name="Ivanova N."/>
            <person name="Schaumberg A."/>
            <person name="Pati A."/>
            <person name="Liolios K."/>
            <person name="Nordberg H.P."/>
            <person name="Cantor M.N."/>
            <person name="Hua S.X."/>
            <person name="Woyke T."/>
        </authorList>
    </citation>
    <scope>NUCLEOTIDE SEQUENCE [LARGE SCALE GENOMIC DNA]</scope>
    <source>
        <strain evidence="6 7">DSM 44712</strain>
    </source>
</reference>
<keyword evidence="3" id="KW-0804">Transcription</keyword>
<keyword evidence="1" id="KW-0805">Transcription regulation</keyword>
<dbReference type="Gene3D" id="1.10.357.10">
    <property type="entry name" value="Tetracycline Repressor, domain 2"/>
    <property type="match status" value="1"/>
</dbReference>
<dbReference type="Proteomes" id="UP000021053">
    <property type="component" value="Unassembled WGS sequence"/>
</dbReference>
<sequence>MSADLRRVPYGPGMSLRDRKRARTRQALVEAAADLFERHGYERTTIADIAAAAEIGTRTFFSYFPTKEDLLFPETEARLRAAKEAIDGRKPADGPVEVLLTALRIVGEDSDDLSSRYAALRLFLVRTVPAVRGRGLQIQSEVTREIARSLATAFPGELDEVTAAAMVGAFTGAVTAALQVLLEDLDDLPEPAVVQAAVERATAVALGTWTSPDSH</sequence>
<dbReference type="InterPro" id="IPR009057">
    <property type="entry name" value="Homeodomain-like_sf"/>
</dbReference>
<evidence type="ECO:0000256" key="2">
    <source>
        <dbReference type="ARBA" id="ARBA00023125"/>
    </source>
</evidence>
<evidence type="ECO:0000313" key="6">
    <source>
        <dbReference type="EMBL" id="EXG80071.1"/>
    </source>
</evidence>
<dbReference type="GO" id="GO:0000976">
    <property type="term" value="F:transcription cis-regulatory region binding"/>
    <property type="evidence" value="ECO:0007669"/>
    <property type="project" value="TreeGrafter"/>
</dbReference>
<dbReference type="PROSITE" id="PS01081">
    <property type="entry name" value="HTH_TETR_1"/>
    <property type="match status" value="1"/>
</dbReference>
<keyword evidence="7" id="KW-1185">Reference proteome</keyword>
<gene>
    <name evidence="6" type="ORF">CryarDRAFT_1135</name>
</gene>
<dbReference type="PRINTS" id="PR00455">
    <property type="entry name" value="HTHTETR"/>
</dbReference>
<dbReference type="InterPro" id="IPR023772">
    <property type="entry name" value="DNA-bd_HTH_TetR-type_CS"/>
</dbReference>
<dbReference type="EMBL" id="JFBT01000001">
    <property type="protein sequence ID" value="EXG80071.1"/>
    <property type="molecule type" value="Genomic_DNA"/>
</dbReference>
<dbReference type="PROSITE" id="PS50977">
    <property type="entry name" value="HTH_TETR_2"/>
    <property type="match status" value="1"/>
</dbReference>